<evidence type="ECO:0000256" key="2">
    <source>
        <dbReference type="ARBA" id="ARBA00023134"/>
    </source>
</evidence>
<dbReference type="SMART" id="SM00175">
    <property type="entry name" value="RAB"/>
    <property type="match status" value="1"/>
</dbReference>
<dbReference type="Gene3D" id="3.40.50.300">
    <property type="entry name" value="P-loop containing nucleotide triphosphate hydrolases"/>
    <property type="match status" value="1"/>
</dbReference>
<keyword evidence="1" id="KW-0547">Nucleotide-binding</keyword>
<dbReference type="PROSITE" id="PS51420">
    <property type="entry name" value="RHO"/>
    <property type="match status" value="1"/>
</dbReference>
<comment type="caution">
    <text evidence="3">The sequence shown here is derived from an EMBL/GenBank/DDBJ whole genome shotgun (WGS) entry which is preliminary data.</text>
</comment>
<dbReference type="InterPro" id="IPR001806">
    <property type="entry name" value="Small_GTPase"/>
</dbReference>
<dbReference type="EMBL" id="CAXLJM020000034">
    <property type="protein sequence ID" value="CAL8103216.1"/>
    <property type="molecule type" value="Genomic_DNA"/>
</dbReference>
<dbReference type="Proteomes" id="UP001642540">
    <property type="component" value="Unassembled WGS sequence"/>
</dbReference>
<organism evidence="3 4">
    <name type="scientific">Orchesella dallaii</name>
    <dbReference type="NCBI Taxonomy" id="48710"/>
    <lineage>
        <taxon>Eukaryota</taxon>
        <taxon>Metazoa</taxon>
        <taxon>Ecdysozoa</taxon>
        <taxon>Arthropoda</taxon>
        <taxon>Hexapoda</taxon>
        <taxon>Collembola</taxon>
        <taxon>Entomobryomorpha</taxon>
        <taxon>Entomobryoidea</taxon>
        <taxon>Orchesellidae</taxon>
        <taxon>Orchesellinae</taxon>
        <taxon>Orchesella</taxon>
    </lineage>
</organism>
<proteinExistence type="predicted"/>
<dbReference type="InterPro" id="IPR003578">
    <property type="entry name" value="Small_GTPase_Rho"/>
</dbReference>
<evidence type="ECO:0000256" key="1">
    <source>
        <dbReference type="ARBA" id="ARBA00022741"/>
    </source>
</evidence>
<dbReference type="PRINTS" id="PR00449">
    <property type="entry name" value="RASTRNSFRMNG"/>
</dbReference>
<keyword evidence="4" id="KW-1185">Reference proteome</keyword>
<keyword evidence="2" id="KW-0342">GTP-binding</keyword>
<sequence>MEQRGNRSHITTEIEENQIKIIAVGDRVGKTSLLYSFVHNVTAEEFHWKLKQQKWLGVGEKSMKLDGTEYSLLTWDTFREESYLPVRKLFYQEAHCILFCFAVDKPDTLKSIERIWLPEVKAANSGALFILVGTRSDKRVGRCLHECVSGDEARSSRWKIGAEAYVECSVKSQENVTVVFEEAIRASVMKQKQAVLNNCSLNNNHSDSCKCKHASASSANSSQHSSCSIS</sequence>
<accession>A0ABP1QJH9</accession>
<reference evidence="3 4" key="1">
    <citation type="submission" date="2024-08" db="EMBL/GenBank/DDBJ databases">
        <authorList>
            <person name="Cucini C."/>
            <person name="Frati F."/>
        </authorList>
    </citation>
    <scope>NUCLEOTIDE SEQUENCE [LARGE SCALE GENOMIC DNA]</scope>
</reference>
<dbReference type="SMART" id="SM00174">
    <property type="entry name" value="RHO"/>
    <property type="match status" value="1"/>
</dbReference>
<protein>
    <submittedName>
        <fullName evidence="3">Uncharacterized protein</fullName>
    </submittedName>
</protein>
<dbReference type="PANTHER" id="PTHR24072">
    <property type="entry name" value="RHO FAMILY GTPASE"/>
    <property type="match status" value="1"/>
</dbReference>
<dbReference type="InterPro" id="IPR027417">
    <property type="entry name" value="P-loop_NTPase"/>
</dbReference>
<dbReference type="SMART" id="SM00173">
    <property type="entry name" value="RAS"/>
    <property type="match status" value="1"/>
</dbReference>
<dbReference type="SUPFAM" id="SSF52540">
    <property type="entry name" value="P-loop containing nucleoside triphosphate hydrolases"/>
    <property type="match status" value="1"/>
</dbReference>
<dbReference type="Pfam" id="PF00071">
    <property type="entry name" value="Ras"/>
    <property type="match status" value="1"/>
</dbReference>
<dbReference type="PROSITE" id="PS51419">
    <property type="entry name" value="RAB"/>
    <property type="match status" value="1"/>
</dbReference>
<evidence type="ECO:0000313" key="3">
    <source>
        <dbReference type="EMBL" id="CAL8103216.1"/>
    </source>
</evidence>
<name>A0ABP1QJH9_9HEXA</name>
<evidence type="ECO:0000313" key="4">
    <source>
        <dbReference type="Proteomes" id="UP001642540"/>
    </source>
</evidence>
<gene>
    <name evidence="3" type="ORF">ODALV1_LOCUS11382</name>
</gene>